<feature type="non-terminal residue" evidence="3">
    <location>
        <position position="1"/>
    </location>
</feature>
<dbReference type="Gene3D" id="2.10.25.10">
    <property type="entry name" value="Laminin"/>
    <property type="match status" value="1"/>
</dbReference>
<proteinExistence type="predicted"/>
<evidence type="ECO:0000313" key="4">
    <source>
        <dbReference type="Proteomes" id="UP001381693"/>
    </source>
</evidence>
<protein>
    <recommendedName>
        <fullName evidence="1 2">EGF-like domain-containing protein</fullName>
    </recommendedName>
</protein>
<evidence type="ECO:0000313" key="3">
    <source>
        <dbReference type="EMBL" id="KAK7012585.1"/>
    </source>
</evidence>
<dbReference type="PROSITE" id="PS01186">
    <property type="entry name" value="EGF_2"/>
    <property type="match status" value="1"/>
</dbReference>
<evidence type="ECO:0000259" key="1">
    <source>
        <dbReference type="PROSITE" id="PS00022"/>
    </source>
</evidence>
<reference evidence="3 4" key="1">
    <citation type="submission" date="2023-11" db="EMBL/GenBank/DDBJ databases">
        <title>Halocaridina rubra genome assembly.</title>
        <authorList>
            <person name="Smith C."/>
        </authorList>
    </citation>
    <scope>NUCLEOTIDE SEQUENCE [LARGE SCALE GENOMIC DNA]</scope>
    <source>
        <strain evidence="3">EP-1</strain>
        <tissue evidence="3">Whole</tissue>
    </source>
</reference>
<name>A0AAN8WEJ1_HALRR</name>
<keyword evidence="4" id="KW-1185">Reference proteome</keyword>
<organism evidence="3 4">
    <name type="scientific">Halocaridina rubra</name>
    <name type="common">Hawaiian red shrimp</name>
    <dbReference type="NCBI Taxonomy" id="373956"/>
    <lineage>
        <taxon>Eukaryota</taxon>
        <taxon>Metazoa</taxon>
        <taxon>Ecdysozoa</taxon>
        <taxon>Arthropoda</taxon>
        <taxon>Crustacea</taxon>
        <taxon>Multicrustacea</taxon>
        <taxon>Malacostraca</taxon>
        <taxon>Eumalacostraca</taxon>
        <taxon>Eucarida</taxon>
        <taxon>Decapoda</taxon>
        <taxon>Pleocyemata</taxon>
        <taxon>Caridea</taxon>
        <taxon>Atyoidea</taxon>
        <taxon>Atyidae</taxon>
        <taxon>Halocaridina</taxon>
    </lineage>
</organism>
<dbReference type="EMBL" id="JAXCGZ010023413">
    <property type="protein sequence ID" value="KAK7012585.1"/>
    <property type="molecule type" value="Genomic_DNA"/>
</dbReference>
<dbReference type="InterPro" id="IPR000742">
    <property type="entry name" value="EGF"/>
</dbReference>
<dbReference type="PROSITE" id="PS00022">
    <property type="entry name" value="EGF_1"/>
    <property type="match status" value="1"/>
</dbReference>
<comment type="caution">
    <text evidence="3">The sequence shown here is derived from an EMBL/GenBank/DDBJ whole genome shotgun (WGS) entry which is preliminary data.</text>
</comment>
<accession>A0AAN8WEJ1</accession>
<sequence>SMCICDEGYHGKVCHHHYSSISTTDTSCGGIKDCQHKCHMRIIAGIKQVFCSCKAGYNLLNETHCVSADEWDVRISLQNANNHLIDRNVVLQKVQDILLKTGHFVDTLDNSTDIHTEPGETTILITVVGFEARKNLLETRLWEEKFQNISTNISKSSDPKLSVAAVSAEFDITDAIVLTCQ</sequence>
<feature type="domain" description="EGF-like" evidence="1 2">
    <location>
        <begin position="3"/>
        <end position="14"/>
    </location>
</feature>
<evidence type="ECO:0000259" key="2">
    <source>
        <dbReference type="PROSITE" id="PS01186"/>
    </source>
</evidence>
<dbReference type="AlphaFoldDB" id="A0AAN8WEJ1"/>
<dbReference type="Proteomes" id="UP001381693">
    <property type="component" value="Unassembled WGS sequence"/>
</dbReference>
<gene>
    <name evidence="3" type="ORF">SK128_004419</name>
</gene>
<feature type="non-terminal residue" evidence="3">
    <location>
        <position position="181"/>
    </location>
</feature>